<reference evidence="1 2" key="1">
    <citation type="submission" date="2024-01" db="EMBL/GenBank/DDBJ databases">
        <title>The genomes of 5 underutilized Papilionoideae crops provide insights into root nodulation and disease resistanc.</title>
        <authorList>
            <person name="Jiang F."/>
        </authorList>
    </citation>
    <scope>NUCLEOTIDE SEQUENCE [LARGE SCALE GENOMIC DNA]</scope>
    <source>
        <strain evidence="1">LVBAO_FW01</strain>
        <tissue evidence="1">Leaves</tissue>
    </source>
</reference>
<proteinExistence type="predicted"/>
<dbReference type="EMBL" id="JAYMYQ010000006">
    <property type="protein sequence ID" value="KAK7323219.1"/>
    <property type="molecule type" value="Genomic_DNA"/>
</dbReference>
<evidence type="ECO:0000313" key="2">
    <source>
        <dbReference type="Proteomes" id="UP001367508"/>
    </source>
</evidence>
<dbReference type="AlphaFoldDB" id="A0AAN9KTI2"/>
<sequence length="196" mass="22651">MHAANDNHHSCYAKRVSRREGYEKAMQIPTQVHDERATRECTALKWHYLTLSIRFLDNIVVPACPIRAHFDQDREHERGSLRGSVEKGSAHSMECTKYTDLDLYLHPHKLSKFLVSILALHLHPSCDSLANLNELGNMSDAGWRMLKLQWRESHVDAVVDLFNICFEGPARRIKKEENIPCKSMHKMADHVHFCLP</sequence>
<protein>
    <submittedName>
        <fullName evidence="1">Uncharacterized protein</fullName>
    </submittedName>
</protein>
<name>A0AAN9KTI2_CANGL</name>
<organism evidence="1 2">
    <name type="scientific">Canavalia gladiata</name>
    <name type="common">Sword bean</name>
    <name type="synonym">Dolichos gladiatus</name>
    <dbReference type="NCBI Taxonomy" id="3824"/>
    <lineage>
        <taxon>Eukaryota</taxon>
        <taxon>Viridiplantae</taxon>
        <taxon>Streptophyta</taxon>
        <taxon>Embryophyta</taxon>
        <taxon>Tracheophyta</taxon>
        <taxon>Spermatophyta</taxon>
        <taxon>Magnoliopsida</taxon>
        <taxon>eudicotyledons</taxon>
        <taxon>Gunneridae</taxon>
        <taxon>Pentapetalae</taxon>
        <taxon>rosids</taxon>
        <taxon>fabids</taxon>
        <taxon>Fabales</taxon>
        <taxon>Fabaceae</taxon>
        <taxon>Papilionoideae</taxon>
        <taxon>50 kb inversion clade</taxon>
        <taxon>NPAAA clade</taxon>
        <taxon>indigoferoid/millettioid clade</taxon>
        <taxon>Phaseoleae</taxon>
        <taxon>Canavalia</taxon>
    </lineage>
</organism>
<gene>
    <name evidence="1" type="ORF">VNO77_26684</name>
</gene>
<comment type="caution">
    <text evidence="1">The sequence shown here is derived from an EMBL/GenBank/DDBJ whole genome shotgun (WGS) entry which is preliminary data.</text>
</comment>
<keyword evidence="2" id="KW-1185">Reference proteome</keyword>
<dbReference type="Proteomes" id="UP001367508">
    <property type="component" value="Unassembled WGS sequence"/>
</dbReference>
<evidence type="ECO:0000313" key="1">
    <source>
        <dbReference type="EMBL" id="KAK7323219.1"/>
    </source>
</evidence>
<accession>A0AAN9KTI2</accession>